<dbReference type="AlphaFoldDB" id="A0A4Y2CDN9"/>
<reference evidence="1 2" key="1">
    <citation type="journal article" date="2019" name="Sci. Rep.">
        <title>Orb-weaving spider Araneus ventricosus genome elucidates the spidroin gene catalogue.</title>
        <authorList>
            <person name="Kono N."/>
            <person name="Nakamura H."/>
            <person name="Ohtoshi R."/>
            <person name="Moran D.A.P."/>
            <person name="Shinohara A."/>
            <person name="Yoshida Y."/>
            <person name="Fujiwara M."/>
            <person name="Mori M."/>
            <person name="Tomita M."/>
            <person name="Arakawa K."/>
        </authorList>
    </citation>
    <scope>NUCLEOTIDE SEQUENCE [LARGE SCALE GENOMIC DNA]</scope>
</reference>
<dbReference type="OrthoDB" id="7787442at2759"/>
<gene>
    <name evidence="1" type="ORF">AVEN_178470_1</name>
</gene>
<dbReference type="PANTHER" id="PTHR47326:SF1">
    <property type="entry name" value="HTH PSQ-TYPE DOMAIN-CONTAINING PROTEIN"/>
    <property type="match status" value="1"/>
</dbReference>
<dbReference type="Gene3D" id="3.30.420.10">
    <property type="entry name" value="Ribonuclease H-like superfamily/Ribonuclease H"/>
    <property type="match status" value="1"/>
</dbReference>
<name>A0A4Y2CDN9_ARAVE</name>
<protein>
    <recommendedName>
        <fullName evidence="3">DUF4817 domain-containing protein</fullName>
    </recommendedName>
</protein>
<evidence type="ECO:0008006" key="3">
    <source>
        <dbReference type="Google" id="ProtNLM"/>
    </source>
</evidence>
<evidence type="ECO:0000313" key="1">
    <source>
        <dbReference type="EMBL" id="GBM02532.1"/>
    </source>
</evidence>
<keyword evidence="2" id="KW-1185">Reference proteome</keyword>
<evidence type="ECO:0000313" key="2">
    <source>
        <dbReference type="Proteomes" id="UP000499080"/>
    </source>
</evidence>
<dbReference type="Proteomes" id="UP000499080">
    <property type="component" value="Unassembled WGS sequence"/>
</dbReference>
<comment type="caution">
    <text evidence="1">The sequence shown here is derived from an EMBL/GenBank/DDBJ whole genome shotgun (WGS) entry which is preliminary data.</text>
</comment>
<dbReference type="EMBL" id="BGPR01000181">
    <property type="protein sequence ID" value="GBM02532.1"/>
    <property type="molecule type" value="Genomic_DNA"/>
</dbReference>
<organism evidence="1 2">
    <name type="scientific">Araneus ventricosus</name>
    <name type="common">Orbweaver spider</name>
    <name type="synonym">Epeira ventricosa</name>
    <dbReference type="NCBI Taxonomy" id="182803"/>
    <lineage>
        <taxon>Eukaryota</taxon>
        <taxon>Metazoa</taxon>
        <taxon>Ecdysozoa</taxon>
        <taxon>Arthropoda</taxon>
        <taxon>Chelicerata</taxon>
        <taxon>Arachnida</taxon>
        <taxon>Araneae</taxon>
        <taxon>Araneomorphae</taxon>
        <taxon>Entelegynae</taxon>
        <taxon>Araneoidea</taxon>
        <taxon>Araneidae</taxon>
        <taxon>Araneus</taxon>
    </lineage>
</organism>
<accession>A0A4Y2CDN9</accession>
<dbReference type="InterPro" id="IPR036397">
    <property type="entry name" value="RNaseH_sf"/>
</dbReference>
<proteinExistence type="predicted"/>
<sequence>MHIHEDLKCTFVCFQLRDVWFQHNGAPEHKTSSVKQYLVEKFGEQIIGYGGFQEWPPRSHDLTSMVFFLWDTSNSRRMRYPRQHSRTFNDALRMIVANVATAMLHRVPRQVQARVHMFM</sequence>
<dbReference type="PANTHER" id="PTHR47326">
    <property type="entry name" value="TRANSPOSABLE ELEMENT TC3 TRANSPOSASE-LIKE PROTEIN"/>
    <property type="match status" value="1"/>
</dbReference>
<dbReference type="GO" id="GO:0003676">
    <property type="term" value="F:nucleic acid binding"/>
    <property type="evidence" value="ECO:0007669"/>
    <property type="project" value="InterPro"/>
</dbReference>